<reference evidence="1" key="2">
    <citation type="journal article" date="2015" name="Fish Shellfish Immunol.">
        <title>Early steps in the European eel (Anguilla anguilla)-Vibrio vulnificus interaction in the gills: Role of the RtxA13 toxin.</title>
        <authorList>
            <person name="Callol A."/>
            <person name="Pajuelo D."/>
            <person name="Ebbesson L."/>
            <person name="Teles M."/>
            <person name="MacKenzie S."/>
            <person name="Amaro C."/>
        </authorList>
    </citation>
    <scope>NUCLEOTIDE SEQUENCE</scope>
</reference>
<proteinExistence type="predicted"/>
<protein>
    <submittedName>
        <fullName evidence="1">Uncharacterized protein</fullName>
    </submittedName>
</protein>
<reference evidence="1" key="1">
    <citation type="submission" date="2014-11" db="EMBL/GenBank/DDBJ databases">
        <authorList>
            <person name="Amaro Gonzalez C."/>
        </authorList>
    </citation>
    <scope>NUCLEOTIDE SEQUENCE</scope>
</reference>
<accession>A0A0E9UAS0</accession>
<organism evidence="1">
    <name type="scientific">Anguilla anguilla</name>
    <name type="common">European freshwater eel</name>
    <name type="synonym">Muraena anguilla</name>
    <dbReference type="NCBI Taxonomy" id="7936"/>
    <lineage>
        <taxon>Eukaryota</taxon>
        <taxon>Metazoa</taxon>
        <taxon>Chordata</taxon>
        <taxon>Craniata</taxon>
        <taxon>Vertebrata</taxon>
        <taxon>Euteleostomi</taxon>
        <taxon>Actinopterygii</taxon>
        <taxon>Neopterygii</taxon>
        <taxon>Teleostei</taxon>
        <taxon>Anguilliformes</taxon>
        <taxon>Anguillidae</taxon>
        <taxon>Anguilla</taxon>
    </lineage>
</organism>
<dbReference type="AlphaFoldDB" id="A0A0E9UAS0"/>
<dbReference type="EMBL" id="GBXM01046509">
    <property type="protein sequence ID" value="JAH62068.1"/>
    <property type="molecule type" value="Transcribed_RNA"/>
</dbReference>
<name>A0A0E9UAS0_ANGAN</name>
<sequence>MHCFQCNCDWIIVQFCSNEIISV</sequence>
<evidence type="ECO:0000313" key="1">
    <source>
        <dbReference type="EMBL" id="JAH62068.1"/>
    </source>
</evidence>